<sequence>MLSRSILGNQALLRTFNRNALGRGIRLMTTTEPLDDYEQKIYNILQQEFQPKNLQVRDVSGGCGSMFAISVESEKFKDIPMVKQHRLVNEALKDEISKWHGIQLRTKSS</sequence>
<evidence type="ECO:0000313" key="3">
    <source>
        <dbReference type="EMBL" id="CCE83489.1"/>
    </source>
</evidence>
<comment type="similarity">
    <text evidence="1 2">Belongs to the BolA/IbaG family.</text>
</comment>
<dbReference type="HOGENOM" id="CLU_109462_0_1_1"/>
<dbReference type="SUPFAM" id="SSF82657">
    <property type="entry name" value="BolA-like"/>
    <property type="match status" value="1"/>
</dbReference>
<evidence type="ECO:0000313" key="5">
    <source>
        <dbReference type="Proteomes" id="UP000005222"/>
    </source>
</evidence>
<dbReference type="InterPro" id="IPR052275">
    <property type="entry name" value="Mt_Fe-S_assembly_factor"/>
</dbReference>
<dbReference type="Gene3D" id="3.30.300.90">
    <property type="entry name" value="BolA-like"/>
    <property type="match status" value="1"/>
</dbReference>
<dbReference type="InterPro" id="IPR036065">
    <property type="entry name" value="BolA-like_sf"/>
</dbReference>
<protein>
    <submittedName>
        <fullName evidence="3">Piso0_004065 protein</fullName>
    </submittedName>
</protein>
<dbReference type="FunCoup" id="G8YAA6">
    <property type="interactions" value="142"/>
</dbReference>
<dbReference type="AlphaFoldDB" id="G8YAA6"/>
<dbReference type="EMBL" id="FO082048">
    <property type="protein sequence ID" value="CCE84520.1"/>
    <property type="molecule type" value="Genomic_DNA"/>
</dbReference>
<name>G8YAA6_PICSO</name>
<reference evidence="3" key="1">
    <citation type="submission" date="2011-10" db="EMBL/GenBank/DDBJ databases">
        <authorList>
            <person name="Genoscope - CEA"/>
        </authorList>
    </citation>
    <scope>NUCLEOTIDE SEQUENCE</scope>
</reference>
<dbReference type="PANTHER" id="PTHR46188">
    <property type="entry name" value="BOLA-LIKE PROTEIN 3"/>
    <property type="match status" value="1"/>
</dbReference>
<dbReference type="InParanoid" id="G8YAA6"/>
<gene>
    <name evidence="3" type="primary">Piso0_004065</name>
    <name evidence="3" type="ORF">GNLVRS01_PISO0K08678g</name>
    <name evidence="4" type="ORF">GNLVRS01_PISO0L08679g</name>
</gene>
<dbReference type="EMBL" id="FO082049">
    <property type="protein sequence ID" value="CCE83489.1"/>
    <property type="molecule type" value="Genomic_DNA"/>
</dbReference>
<dbReference type="GO" id="GO:0005759">
    <property type="term" value="C:mitochondrial matrix"/>
    <property type="evidence" value="ECO:0007669"/>
    <property type="project" value="TreeGrafter"/>
</dbReference>
<dbReference type="Proteomes" id="UP000005222">
    <property type="component" value="Chromosome K"/>
</dbReference>
<dbReference type="OrthoDB" id="203381at2759"/>
<evidence type="ECO:0000256" key="1">
    <source>
        <dbReference type="ARBA" id="ARBA00005578"/>
    </source>
</evidence>
<proteinExistence type="inferred from homology"/>
<dbReference type="eggNOG" id="KOG3348">
    <property type="taxonomic scope" value="Eukaryota"/>
</dbReference>
<evidence type="ECO:0000313" key="4">
    <source>
        <dbReference type="EMBL" id="CCE84520.1"/>
    </source>
</evidence>
<keyword evidence="5" id="KW-1185">Reference proteome</keyword>
<reference evidence="5" key="2">
    <citation type="journal article" date="2012" name="G3 (Bethesda)">
        <title>Pichia sorbitophila, an interspecies yeast hybrid reveals early steps of genome resolution following polyploidization.</title>
        <authorList>
            <person name="Leh Louis V."/>
            <person name="Despons L."/>
            <person name="Friedrich A."/>
            <person name="Martin T."/>
            <person name="Durrens P."/>
            <person name="Casaregola S."/>
            <person name="Neuveglise C."/>
            <person name="Fairhead C."/>
            <person name="Marck C."/>
            <person name="Cruz J.A."/>
            <person name="Straub M.L."/>
            <person name="Kugler V."/>
            <person name="Sacerdot C."/>
            <person name="Uzunov Z."/>
            <person name="Thierry A."/>
            <person name="Weiss S."/>
            <person name="Bleykasten C."/>
            <person name="De Montigny J."/>
            <person name="Jacques N."/>
            <person name="Jung P."/>
            <person name="Lemaire M."/>
            <person name="Mallet S."/>
            <person name="Morel G."/>
            <person name="Richard G.F."/>
            <person name="Sarkar A."/>
            <person name="Savel G."/>
            <person name="Schacherer J."/>
            <person name="Seret M.L."/>
            <person name="Talla E."/>
            <person name="Samson G."/>
            <person name="Jubin C."/>
            <person name="Poulain J."/>
            <person name="Vacherie B."/>
            <person name="Barbe V."/>
            <person name="Pelletier E."/>
            <person name="Sherman D.J."/>
            <person name="Westhof E."/>
            <person name="Weissenbach J."/>
            <person name="Baret P.V."/>
            <person name="Wincker P."/>
            <person name="Gaillardin C."/>
            <person name="Dujon B."/>
            <person name="Souciet J.L."/>
        </authorList>
    </citation>
    <scope>NUCLEOTIDE SEQUENCE [LARGE SCALE GENOMIC DNA]</scope>
    <source>
        <strain evidence="5">ATCC MYA-4447 / BCRC 22081 / CBS 7064 / NBRC 10061 / NRRL Y-12695</strain>
    </source>
</reference>
<evidence type="ECO:0000256" key="2">
    <source>
        <dbReference type="RuleBase" id="RU003860"/>
    </source>
</evidence>
<dbReference type="InterPro" id="IPR002634">
    <property type="entry name" value="BolA"/>
</dbReference>
<dbReference type="PANTHER" id="PTHR46188:SF1">
    <property type="entry name" value="BOLA-LIKE PROTEIN 3"/>
    <property type="match status" value="1"/>
</dbReference>
<dbReference type="Proteomes" id="UP000005222">
    <property type="component" value="Chromosome L"/>
</dbReference>
<accession>G8YAA6</accession>
<dbReference type="STRING" id="559304.G8YAA6"/>
<dbReference type="Pfam" id="PF01722">
    <property type="entry name" value="BolA"/>
    <property type="match status" value="1"/>
</dbReference>
<organism evidence="3 5">
    <name type="scientific">Pichia sorbitophila (strain ATCC MYA-4447 / BCRC 22081 / CBS 7064 / NBRC 10061 / NRRL Y-12695)</name>
    <name type="common">Hybrid yeast</name>
    <dbReference type="NCBI Taxonomy" id="559304"/>
    <lineage>
        <taxon>Eukaryota</taxon>
        <taxon>Fungi</taxon>
        <taxon>Dikarya</taxon>
        <taxon>Ascomycota</taxon>
        <taxon>Saccharomycotina</taxon>
        <taxon>Pichiomycetes</taxon>
        <taxon>Debaryomycetaceae</taxon>
        <taxon>Millerozyma</taxon>
    </lineage>
</organism>